<name>A0AAV9G0J7_9PEZI</name>
<evidence type="ECO:0000313" key="2">
    <source>
        <dbReference type="EMBL" id="KAK4442789.1"/>
    </source>
</evidence>
<dbReference type="AlphaFoldDB" id="A0AAV9G0J7"/>
<accession>A0AAV9G0J7</accession>
<dbReference type="EMBL" id="MU866007">
    <property type="protein sequence ID" value="KAK4442789.1"/>
    <property type="molecule type" value="Genomic_DNA"/>
</dbReference>
<sequence>MSFTIKEGTSKEYLQEVPGSPGYSNEVAEEAHDLIDRAESEAHTGMHEDDPMSKSKKSSKGRGLESKSSGTSSSNMSSKAEGMKESMGKKMDSMKDTMGMKK</sequence>
<keyword evidence="3" id="KW-1185">Reference proteome</keyword>
<reference evidence="2" key="1">
    <citation type="journal article" date="2023" name="Mol. Phylogenet. Evol.">
        <title>Genome-scale phylogeny and comparative genomics of the fungal order Sordariales.</title>
        <authorList>
            <person name="Hensen N."/>
            <person name="Bonometti L."/>
            <person name="Westerberg I."/>
            <person name="Brannstrom I.O."/>
            <person name="Guillou S."/>
            <person name="Cros-Aarteil S."/>
            <person name="Calhoun S."/>
            <person name="Haridas S."/>
            <person name="Kuo A."/>
            <person name="Mondo S."/>
            <person name="Pangilinan J."/>
            <person name="Riley R."/>
            <person name="LaButti K."/>
            <person name="Andreopoulos B."/>
            <person name="Lipzen A."/>
            <person name="Chen C."/>
            <person name="Yan M."/>
            <person name="Daum C."/>
            <person name="Ng V."/>
            <person name="Clum A."/>
            <person name="Steindorff A."/>
            <person name="Ohm R.A."/>
            <person name="Martin F."/>
            <person name="Silar P."/>
            <person name="Natvig D.O."/>
            <person name="Lalanne C."/>
            <person name="Gautier V."/>
            <person name="Ament-Velasquez S.L."/>
            <person name="Kruys A."/>
            <person name="Hutchinson M.I."/>
            <person name="Powell A.J."/>
            <person name="Barry K."/>
            <person name="Miller A.N."/>
            <person name="Grigoriev I.V."/>
            <person name="Debuchy R."/>
            <person name="Gladieux P."/>
            <person name="Hiltunen Thoren M."/>
            <person name="Johannesson H."/>
        </authorList>
    </citation>
    <scope>NUCLEOTIDE SEQUENCE</scope>
    <source>
        <strain evidence="2">PSN243</strain>
    </source>
</reference>
<comment type="caution">
    <text evidence="2">The sequence shown here is derived from an EMBL/GenBank/DDBJ whole genome shotgun (WGS) entry which is preliminary data.</text>
</comment>
<reference evidence="2" key="2">
    <citation type="submission" date="2023-05" db="EMBL/GenBank/DDBJ databases">
        <authorList>
            <consortium name="Lawrence Berkeley National Laboratory"/>
            <person name="Steindorff A."/>
            <person name="Hensen N."/>
            <person name="Bonometti L."/>
            <person name="Westerberg I."/>
            <person name="Brannstrom I.O."/>
            <person name="Guillou S."/>
            <person name="Cros-Aarteil S."/>
            <person name="Calhoun S."/>
            <person name="Haridas S."/>
            <person name="Kuo A."/>
            <person name="Mondo S."/>
            <person name="Pangilinan J."/>
            <person name="Riley R."/>
            <person name="Labutti K."/>
            <person name="Andreopoulos B."/>
            <person name="Lipzen A."/>
            <person name="Chen C."/>
            <person name="Yanf M."/>
            <person name="Daum C."/>
            <person name="Ng V."/>
            <person name="Clum A."/>
            <person name="Ohm R."/>
            <person name="Martin F."/>
            <person name="Silar P."/>
            <person name="Natvig D."/>
            <person name="Lalanne C."/>
            <person name="Gautier V."/>
            <person name="Ament-Velasquez S.L."/>
            <person name="Kruys A."/>
            <person name="Hutchinson M.I."/>
            <person name="Powell A.J."/>
            <person name="Barry K."/>
            <person name="Miller A.N."/>
            <person name="Grigoriev I.V."/>
            <person name="Debuchy R."/>
            <person name="Gladieux P."/>
            <person name="Thoren M.H."/>
            <person name="Johannesson H."/>
        </authorList>
    </citation>
    <scope>NUCLEOTIDE SEQUENCE</scope>
    <source>
        <strain evidence="2">PSN243</strain>
    </source>
</reference>
<feature type="compositionally biased region" description="Basic and acidic residues" evidence="1">
    <location>
        <begin position="81"/>
        <end position="102"/>
    </location>
</feature>
<gene>
    <name evidence="2" type="ORF">QBC34DRAFT_499462</name>
</gene>
<proteinExistence type="predicted"/>
<feature type="compositionally biased region" description="Low complexity" evidence="1">
    <location>
        <begin position="66"/>
        <end position="78"/>
    </location>
</feature>
<protein>
    <submittedName>
        <fullName evidence="2">Uncharacterized protein</fullName>
    </submittedName>
</protein>
<organism evidence="2 3">
    <name type="scientific">Podospora aff. communis PSN243</name>
    <dbReference type="NCBI Taxonomy" id="3040156"/>
    <lineage>
        <taxon>Eukaryota</taxon>
        <taxon>Fungi</taxon>
        <taxon>Dikarya</taxon>
        <taxon>Ascomycota</taxon>
        <taxon>Pezizomycotina</taxon>
        <taxon>Sordariomycetes</taxon>
        <taxon>Sordariomycetidae</taxon>
        <taxon>Sordariales</taxon>
        <taxon>Podosporaceae</taxon>
        <taxon>Podospora</taxon>
    </lineage>
</organism>
<evidence type="ECO:0000256" key="1">
    <source>
        <dbReference type="SAM" id="MobiDB-lite"/>
    </source>
</evidence>
<dbReference type="Proteomes" id="UP001321760">
    <property type="component" value="Unassembled WGS sequence"/>
</dbReference>
<feature type="compositionally biased region" description="Basic and acidic residues" evidence="1">
    <location>
        <begin position="29"/>
        <end position="53"/>
    </location>
</feature>
<evidence type="ECO:0000313" key="3">
    <source>
        <dbReference type="Proteomes" id="UP001321760"/>
    </source>
</evidence>
<feature type="region of interest" description="Disordered" evidence="1">
    <location>
        <begin position="1"/>
        <end position="102"/>
    </location>
</feature>